<feature type="short sequence motif" description="TonB C-terminal box" evidence="12">
    <location>
        <begin position="600"/>
        <end position="617"/>
    </location>
</feature>
<dbReference type="InterPro" id="IPR039426">
    <property type="entry name" value="TonB-dep_rcpt-like"/>
</dbReference>
<dbReference type="InterPro" id="IPR036942">
    <property type="entry name" value="Beta-barrel_TonB_sf"/>
</dbReference>
<dbReference type="Pfam" id="PF00593">
    <property type="entry name" value="TonB_dep_Rec_b-barrel"/>
    <property type="match status" value="1"/>
</dbReference>
<keyword evidence="2 11" id="KW-0813">Transport</keyword>
<keyword evidence="3 11" id="KW-1134">Transmembrane beta strand</keyword>
<accession>A0A918PBL9</accession>
<keyword evidence="9 11" id="KW-0472">Membrane</keyword>
<comment type="similarity">
    <text evidence="11">Belongs to the TonB-dependent receptor family.</text>
</comment>
<organism evidence="14 15">
    <name type="scientific">Novosphingobium colocasiae</name>
    <dbReference type="NCBI Taxonomy" id="1256513"/>
    <lineage>
        <taxon>Bacteria</taxon>
        <taxon>Pseudomonadati</taxon>
        <taxon>Pseudomonadota</taxon>
        <taxon>Alphaproteobacteria</taxon>
        <taxon>Sphingomonadales</taxon>
        <taxon>Sphingomonadaceae</taxon>
        <taxon>Novosphingobium</taxon>
    </lineage>
</organism>
<dbReference type="GO" id="GO:0009279">
    <property type="term" value="C:cell outer membrane"/>
    <property type="evidence" value="ECO:0007669"/>
    <property type="project" value="UniProtKB-SubCell"/>
</dbReference>
<evidence type="ECO:0000313" key="15">
    <source>
        <dbReference type="Proteomes" id="UP000648075"/>
    </source>
</evidence>
<dbReference type="AlphaFoldDB" id="A0A918PBL9"/>
<keyword evidence="4" id="KW-0410">Iron transport</keyword>
<dbReference type="Gene3D" id="2.40.170.20">
    <property type="entry name" value="TonB-dependent receptor, beta-barrel domain"/>
    <property type="match status" value="1"/>
</dbReference>
<dbReference type="InterPro" id="IPR010917">
    <property type="entry name" value="TonB_rcpt_CS"/>
</dbReference>
<evidence type="ECO:0000259" key="13">
    <source>
        <dbReference type="Pfam" id="PF00593"/>
    </source>
</evidence>
<comment type="caution">
    <text evidence="14">The sequence shown here is derived from an EMBL/GenBank/DDBJ whole genome shotgun (WGS) entry which is preliminary data.</text>
</comment>
<dbReference type="GO" id="GO:0006826">
    <property type="term" value="P:iron ion transport"/>
    <property type="evidence" value="ECO:0007669"/>
    <property type="project" value="UniProtKB-KW"/>
</dbReference>
<reference evidence="14" key="1">
    <citation type="journal article" date="2014" name="Int. J. Syst. Evol. Microbiol.">
        <title>Complete genome sequence of Corynebacterium casei LMG S-19264T (=DSM 44701T), isolated from a smear-ripened cheese.</title>
        <authorList>
            <consortium name="US DOE Joint Genome Institute (JGI-PGF)"/>
            <person name="Walter F."/>
            <person name="Albersmeier A."/>
            <person name="Kalinowski J."/>
            <person name="Ruckert C."/>
        </authorList>
    </citation>
    <scope>NUCLEOTIDE SEQUENCE</scope>
    <source>
        <strain evidence="14">KCTC 32255</strain>
    </source>
</reference>
<protein>
    <submittedName>
        <fullName evidence="14">TonB-dependent receptor</fullName>
    </submittedName>
</protein>
<evidence type="ECO:0000256" key="5">
    <source>
        <dbReference type="ARBA" id="ARBA00022692"/>
    </source>
</evidence>
<reference evidence="14" key="2">
    <citation type="submission" date="2020-09" db="EMBL/GenBank/DDBJ databases">
        <authorList>
            <person name="Sun Q."/>
            <person name="Kim S."/>
        </authorList>
    </citation>
    <scope>NUCLEOTIDE SEQUENCE</scope>
    <source>
        <strain evidence="14">KCTC 32255</strain>
    </source>
</reference>
<evidence type="ECO:0000256" key="11">
    <source>
        <dbReference type="PROSITE-ProRule" id="PRU01360"/>
    </source>
</evidence>
<sequence>MFDLERVEVLRGPQGTLYGRNTTGGAINFISKKPLLSGMSGNLQVGYGNYNTATASGALDTTLVEDKVGLRVAFNYANGDGYIHNIAPNQPDANSTDSIAGRAILLVKPSDRLTITLKGTYGRSNPTQAAVYNLGTGVDGFNPVLGTGRKEKGLGFFEVDSERLGHSYVRTMGSELTVRYELSDSLAFTSLTSYDHARQKFTQEGTGLTSPVFEQPLDTLYGNRFKMFNQELRLTYTGDSTNLQVGAYYGYDKDSSNSYYWLLDGAAMIHQLYDQIRKSSAIFAQADQKFGDHLGMTVGLRYTWDRSSYKNYASYVTPASNYTGDRDTNSFPYDTGSYIHGSYDPATGGFTSGPTIPLRSSALTGRAAVNYTFDDGQLLYASYSRGYRSAAYCGQCFFAPIDTTKPEKVDAFELGAKGRFLDNALTLSLSAFLMKYRNSQINETNGPQTLLVNVDKSKVKGVELETTLTPISTVRITLNGSIIDATYQKANLLFGSVAGNVVPYAPKFQASGRIDWEVVKLANGAINFTPSFVHSGKAYFTPYNTDNGNGNLRQDAYTKVNAQLSYDTDAYSLRFWVNNLFNKKTFADGLDLRASFGYDYLVAAPPRQYGVSFKVNF</sequence>
<evidence type="ECO:0000256" key="2">
    <source>
        <dbReference type="ARBA" id="ARBA00022448"/>
    </source>
</evidence>
<dbReference type="PROSITE" id="PS52016">
    <property type="entry name" value="TONB_DEPENDENT_REC_3"/>
    <property type="match status" value="1"/>
</dbReference>
<dbReference type="InterPro" id="IPR000531">
    <property type="entry name" value="Beta-barrel_TonB"/>
</dbReference>
<evidence type="ECO:0000256" key="9">
    <source>
        <dbReference type="ARBA" id="ARBA00023136"/>
    </source>
</evidence>
<evidence type="ECO:0000256" key="7">
    <source>
        <dbReference type="ARBA" id="ARBA00023065"/>
    </source>
</evidence>
<feature type="domain" description="TonB-dependent receptor-like beta-barrel" evidence="13">
    <location>
        <begin position="124"/>
        <end position="580"/>
    </location>
</feature>
<evidence type="ECO:0000256" key="12">
    <source>
        <dbReference type="PROSITE-ProRule" id="PRU10144"/>
    </source>
</evidence>
<dbReference type="SUPFAM" id="SSF56935">
    <property type="entry name" value="Porins"/>
    <property type="match status" value="1"/>
</dbReference>
<keyword evidence="6" id="KW-0408">Iron</keyword>
<dbReference type="PANTHER" id="PTHR32552">
    <property type="entry name" value="FERRICHROME IRON RECEPTOR-RELATED"/>
    <property type="match status" value="1"/>
</dbReference>
<dbReference type="Proteomes" id="UP000648075">
    <property type="component" value="Unassembled WGS sequence"/>
</dbReference>
<evidence type="ECO:0000256" key="6">
    <source>
        <dbReference type="ARBA" id="ARBA00023004"/>
    </source>
</evidence>
<keyword evidence="5 11" id="KW-0812">Transmembrane</keyword>
<proteinExistence type="inferred from homology"/>
<keyword evidence="7" id="KW-0406">Ion transport</keyword>
<evidence type="ECO:0000256" key="8">
    <source>
        <dbReference type="ARBA" id="ARBA00023077"/>
    </source>
</evidence>
<dbReference type="CDD" id="cd01347">
    <property type="entry name" value="ligand_gated_channel"/>
    <property type="match status" value="1"/>
</dbReference>
<keyword evidence="8" id="KW-0798">TonB box</keyword>
<dbReference type="PANTHER" id="PTHR32552:SF81">
    <property type="entry name" value="TONB-DEPENDENT OUTER MEMBRANE RECEPTOR"/>
    <property type="match status" value="1"/>
</dbReference>
<keyword evidence="15" id="KW-1185">Reference proteome</keyword>
<name>A0A918PBL9_9SPHN</name>
<keyword evidence="14" id="KW-0675">Receptor</keyword>
<comment type="subcellular location">
    <subcellularLocation>
        <location evidence="1 11">Cell outer membrane</location>
        <topology evidence="1 11">Multi-pass membrane protein</topology>
    </subcellularLocation>
</comment>
<evidence type="ECO:0000256" key="4">
    <source>
        <dbReference type="ARBA" id="ARBA00022496"/>
    </source>
</evidence>
<dbReference type="PROSITE" id="PS01156">
    <property type="entry name" value="TONB_DEPENDENT_REC_2"/>
    <property type="match status" value="1"/>
</dbReference>
<gene>
    <name evidence="14" type="primary">fyuA</name>
    <name evidence="14" type="ORF">GCM10011614_11160</name>
</gene>
<evidence type="ECO:0000256" key="3">
    <source>
        <dbReference type="ARBA" id="ARBA00022452"/>
    </source>
</evidence>
<evidence type="ECO:0000256" key="10">
    <source>
        <dbReference type="ARBA" id="ARBA00023237"/>
    </source>
</evidence>
<evidence type="ECO:0000313" key="14">
    <source>
        <dbReference type="EMBL" id="GGY97824.1"/>
    </source>
</evidence>
<dbReference type="EMBL" id="BMZA01000002">
    <property type="protein sequence ID" value="GGY97824.1"/>
    <property type="molecule type" value="Genomic_DNA"/>
</dbReference>
<evidence type="ECO:0000256" key="1">
    <source>
        <dbReference type="ARBA" id="ARBA00004571"/>
    </source>
</evidence>
<keyword evidence="10 11" id="KW-0998">Cell outer membrane</keyword>